<sequence length="164" mass="18595">MWKPITAMLLTIVSLLSFASDIDKPEVFRFGAPLADIQSDLTNQCDYLTVQNINPITAPLARHSQQQINCMGFEYAGQKRLIELVFQDDQLDLVWILIPEAELPTLRDNFRQAFGMPTLSIAWGSIYLQHNMGIREKPSEVLFASQRQVNAMLNIMKTAQGQQP</sequence>
<feature type="signal peptide" evidence="1">
    <location>
        <begin position="1"/>
        <end position="19"/>
    </location>
</feature>
<name>A0ABW1XMN0_9ALTE</name>
<dbReference type="EMBL" id="JBHSUS010000001">
    <property type="protein sequence ID" value="MFC6441158.1"/>
    <property type="molecule type" value="Genomic_DNA"/>
</dbReference>
<evidence type="ECO:0000313" key="3">
    <source>
        <dbReference type="Proteomes" id="UP001596364"/>
    </source>
</evidence>
<accession>A0ABW1XMN0</accession>
<keyword evidence="1" id="KW-0732">Signal</keyword>
<feature type="chain" id="PRO_5046242902" evidence="1">
    <location>
        <begin position="20"/>
        <end position="164"/>
    </location>
</feature>
<proteinExistence type="predicted"/>
<dbReference type="Proteomes" id="UP001596364">
    <property type="component" value="Unassembled WGS sequence"/>
</dbReference>
<reference evidence="3" key="1">
    <citation type="journal article" date="2019" name="Int. J. Syst. Evol. Microbiol.">
        <title>The Global Catalogue of Microorganisms (GCM) 10K type strain sequencing project: providing services to taxonomists for standard genome sequencing and annotation.</title>
        <authorList>
            <consortium name="The Broad Institute Genomics Platform"/>
            <consortium name="The Broad Institute Genome Sequencing Center for Infectious Disease"/>
            <person name="Wu L."/>
            <person name="Ma J."/>
        </authorList>
    </citation>
    <scope>NUCLEOTIDE SEQUENCE [LARGE SCALE GENOMIC DNA]</scope>
    <source>
        <strain evidence="3">CGMCC 1.16031</strain>
    </source>
</reference>
<keyword evidence="3" id="KW-1185">Reference proteome</keyword>
<evidence type="ECO:0000256" key="1">
    <source>
        <dbReference type="SAM" id="SignalP"/>
    </source>
</evidence>
<dbReference type="RefSeq" id="WP_131258506.1">
    <property type="nucleotide sequence ID" value="NZ_JBHSUS010000001.1"/>
</dbReference>
<evidence type="ECO:0000313" key="2">
    <source>
        <dbReference type="EMBL" id="MFC6441158.1"/>
    </source>
</evidence>
<comment type="caution">
    <text evidence="2">The sequence shown here is derived from an EMBL/GenBank/DDBJ whole genome shotgun (WGS) entry which is preliminary data.</text>
</comment>
<gene>
    <name evidence="2" type="ORF">ACFP85_13480</name>
</gene>
<organism evidence="2 3">
    <name type="scientific">Pseudobowmanella zhangzhouensis</name>
    <dbReference type="NCBI Taxonomy" id="1537679"/>
    <lineage>
        <taxon>Bacteria</taxon>
        <taxon>Pseudomonadati</taxon>
        <taxon>Pseudomonadota</taxon>
        <taxon>Gammaproteobacteria</taxon>
        <taxon>Alteromonadales</taxon>
        <taxon>Alteromonadaceae</taxon>
    </lineage>
</organism>
<protein>
    <submittedName>
        <fullName evidence="2">Uncharacterized protein</fullName>
    </submittedName>
</protein>